<dbReference type="PANTHER" id="PTHR30143:SF0">
    <property type="entry name" value="2-KETO-4-PENTENOATE HYDRATASE"/>
    <property type="match status" value="1"/>
</dbReference>
<dbReference type="SUPFAM" id="SSF56529">
    <property type="entry name" value="FAH"/>
    <property type="match status" value="1"/>
</dbReference>
<feature type="domain" description="Fumarylacetoacetase-like C-terminal" evidence="2">
    <location>
        <begin position="70"/>
        <end position="255"/>
    </location>
</feature>
<gene>
    <name evidence="3" type="ORF">QMA01_08745</name>
</gene>
<dbReference type="InterPro" id="IPR036663">
    <property type="entry name" value="Fumarylacetoacetase_C_sf"/>
</dbReference>
<dbReference type="PANTHER" id="PTHR30143">
    <property type="entry name" value="ACID HYDRATASE"/>
    <property type="match status" value="1"/>
</dbReference>
<dbReference type="InterPro" id="IPR011234">
    <property type="entry name" value="Fumarylacetoacetase-like_C"/>
</dbReference>
<evidence type="ECO:0000313" key="3">
    <source>
        <dbReference type="EMBL" id="MDN3427377.1"/>
    </source>
</evidence>
<accession>A0ABT7ZL13</accession>
<evidence type="ECO:0000256" key="1">
    <source>
        <dbReference type="ARBA" id="ARBA00023239"/>
    </source>
</evidence>
<dbReference type="Pfam" id="PF01557">
    <property type="entry name" value="FAA_hydrolase"/>
    <property type="match status" value="1"/>
</dbReference>
<organism evidence="3 4">
    <name type="scientific">Planococcus notacanthi</name>
    <dbReference type="NCBI Taxonomy" id="3035188"/>
    <lineage>
        <taxon>Bacteria</taxon>
        <taxon>Bacillati</taxon>
        <taxon>Bacillota</taxon>
        <taxon>Bacilli</taxon>
        <taxon>Bacillales</taxon>
        <taxon>Caryophanaceae</taxon>
        <taxon>Planococcus</taxon>
    </lineage>
</organism>
<protein>
    <submittedName>
        <fullName evidence="3">2-keto-4-pentenoate hydratase</fullName>
    </submittedName>
</protein>
<evidence type="ECO:0000313" key="4">
    <source>
        <dbReference type="Proteomes" id="UP001225873"/>
    </source>
</evidence>
<dbReference type="EMBL" id="JASDCQ010000002">
    <property type="protein sequence ID" value="MDN3427377.1"/>
    <property type="molecule type" value="Genomic_DNA"/>
</dbReference>
<reference evidence="3 4" key="1">
    <citation type="submission" date="2023-03" db="EMBL/GenBank/DDBJ databases">
        <authorList>
            <person name="Uniacke-Lowe S."/>
            <person name="Ross P."/>
            <person name="Hill C."/>
        </authorList>
    </citation>
    <scope>NUCLEOTIDE SEQUENCE [LARGE SCALE GENOMIC DNA]</scope>
    <source>
        <strain evidence="3 4">APC 4016</strain>
    </source>
</reference>
<dbReference type="Gene3D" id="3.90.850.10">
    <property type="entry name" value="Fumarylacetoacetase-like, C-terminal domain"/>
    <property type="match status" value="1"/>
</dbReference>
<dbReference type="Proteomes" id="UP001225873">
    <property type="component" value="Unassembled WGS sequence"/>
</dbReference>
<evidence type="ECO:0000259" key="2">
    <source>
        <dbReference type="Pfam" id="PF01557"/>
    </source>
</evidence>
<keyword evidence="4" id="KW-1185">Reference proteome</keyword>
<sequence length="264" mass="28362">MNIQEAAQQLLEAEHTKAPIAPLTTTYKEISAQQAYHVQLAGIKEKVKNGATVKGLKIGLTSKAMQDMLNVHTPDYGFILNTMIYGEEEAIAADSFLQPKVEFEIAFVFKKALSGAGATVEDVIDAVDYVVPAVEIIDSRIADWKIKFEDTVADNGSSAGAILGSQRTKLAEIEDITAIPMTVTKNGEWMDEATSAAVLGNPLNAVVWLAQALDEYGISIEPGMFVLAGALSKAVPFTAGDRFEADFGVLGKVSTNFAKEVMMK</sequence>
<keyword evidence="1" id="KW-0456">Lyase</keyword>
<name>A0ABT7ZL13_9BACL</name>
<dbReference type="InterPro" id="IPR050772">
    <property type="entry name" value="Hydratase-Decarb/MhpD_sf"/>
</dbReference>
<proteinExistence type="predicted"/>
<dbReference type="RefSeq" id="WP_290214773.1">
    <property type="nucleotide sequence ID" value="NZ_JASDCQ010000002.1"/>
</dbReference>
<comment type="caution">
    <text evidence="3">The sequence shown here is derived from an EMBL/GenBank/DDBJ whole genome shotgun (WGS) entry which is preliminary data.</text>
</comment>